<sequence>MFRLTMWPPLGLSLLRENLKVEPMRLLADMDNQIIGAKEEVLSRKEYWIRLRNGCSFAKKRAGLRTVIGSITSAFHIRRVTSQVDMMDQNDGYSEMMNLGGSKPEQQGIFHLLSWSCQETP</sequence>
<dbReference type="Proteomes" id="UP001152484">
    <property type="component" value="Unassembled WGS sequence"/>
</dbReference>
<name>A0A9P1EB34_CUSEU</name>
<protein>
    <submittedName>
        <fullName evidence="1">Uncharacterized protein</fullName>
    </submittedName>
</protein>
<proteinExistence type="predicted"/>
<evidence type="ECO:0000313" key="2">
    <source>
        <dbReference type="Proteomes" id="UP001152484"/>
    </source>
</evidence>
<comment type="caution">
    <text evidence="1">The sequence shown here is derived from an EMBL/GenBank/DDBJ whole genome shotgun (WGS) entry which is preliminary data.</text>
</comment>
<keyword evidence="2" id="KW-1185">Reference proteome</keyword>
<dbReference type="OrthoDB" id="2596766at2759"/>
<dbReference type="EMBL" id="CAMAPE010000027">
    <property type="protein sequence ID" value="CAH9092100.1"/>
    <property type="molecule type" value="Genomic_DNA"/>
</dbReference>
<dbReference type="AlphaFoldDB" id="A0A9P1EB34"/>
<organism evidence="1 2">
    <name type="scientific">Cuscuta europaea</name>
    <name type="common">European dodder</name>
    <dbReference type="NCBI Taxonomy" id="41803"/>
    <lineage>
        <taxon>Eukaryota</taxon>
        <taxon>Viridiplantae</taxon>
        <taxon>Streptophyta</taxon>
        <taxon>Embryophyta</taxon>
        <taxon>Tracheophyta</taxon>
        <taxon>Spermatophyta</taxon>
        <taxon>Magnoliopsida</taxon>
        <taxon>eudicotyledons</taxon>
        <taxon>Gunneridae</taxon>
        <taxon>Pentapetalae</taxon>
        <taxon>asterids</taxon>
        <taxon>lamiids</taxon>
        <taxon>Solanales</taxon>
        <taxon>Convolvulaceae</taxon>
        <taxon>Cuscuteae</taxon>
        <taxon>Cuscuta</taxon>
        <taxon>Cuscuta subgen. Cuscuta</taxon>
    </lineage>
</organism>
<accession>A0A9P1EB34</accession>
<reference evidence="1" key="1">
    <citation type="submission" date="2022-07" db="EMBL/GenBank/DDBJ databases">
        <authorList>
            <person name="Macas J."/>
            <person name="Novak P."/>
            <person name="Neumann P."/>
        </authorList>
    </citation>
    <scope>NUCLEOTIDE SEQUENCE</scope>
</reference>
<evidence type="ECO:0000313" key="1">
    <source>
        <dbReference type="EMBL" id="CAH9092100.1"/>
    </source>
</evidence>
<gene>
    <name evidence="1" type="ORF">CEURO_LOCUS11846</name>
</gene>